<organism evidence="2">
    <name type="scientific">Mesocestoides corti</name>
    <name type="common">Flatworm</name>
    <dbReference type="NCBI Taxonomy" id="53468"/>
    <lineage>
        <taxon>Eukaryota</taxon>
        <taxon>Metazoa</taxon>
        <taxon>Spiralia</taxon>
        <taxon>Lophotrochozoa</taxon>
        <taxon>Platyhelminthes</taxon>
        <taxon>Cestoda</taxon>
        <taxon>Eucestoda</taxon>
        <taxon>Cyclophyllidea</taxon>
        <taxon>Mesocestoididae</taxon>
        <taxon>Mesocestoides</taxon>
    </lineage>
</organism>
<reference evidence="2" key="1">
    <citation type="submission" date="2019-11" db="UniProtKB">
        <authorList>
            <consortium name="WormBaseParasite"/>
        </authorList>
    </citation>
    <scope>IDENTIFICATION</scope>
</reference>
<dbReference type="Pfam" id="PF21237">
    <property type="entry name" value="Pus10_N_euk"/>
    <property type="match status" value="1"/>
</dbReference>
<dbReference type="WBParaSite" id="MCU_012693-RA">
    <property type="protein sequence ID" value="MCU_012693-RA"/>
    <property type="gene ID" value="MCU_012693"/>
</dbReference>
<protein>
    <submittedName>
        <fullName evidence="2">tRNA pseudouridine(54/55) synthase Pus10</fullName>
    </submittedName>
</protein>
<sequence length="189" mass="21344">MTDPNEPFSLLNERLDRLGICYLCRYRLLHGSSFHCYGFPKQLHEDVKVIRGETSSCSLCFGLLCGLLASSDVDTHVLADHAIAQIVTEVKASQLDFSSFQLNVSEPAIFALRDHGFWAYMRENGSVGECPRSVDTLEEDSVPAKVVFRNLVHDRLMRIFRKPRRGNCAHERTVFGHVELKLFAGTSLK</sequence>
<dbReference type="AlphaFoldDB" id="A0A5K3G144"/>
<feature type="domain" description="Pus10 N-terminal eukaryotes" evidence="1">
    <location>
        <begin position="79"/>
        <end position="163"/>
    </location>
</feature>
<evidence type="ECO:0000313" key="2">
    <source>
        <dbReference type="WBParaSite" id="MCU_012693-RA"/>
    </source>
</evidence>
<evidence type="ECO:0000259" key="1">
    <source>
        <dbReference type="Pfam" id="PF21237"/>
    </source>
</evidence>
<proteinExistence type="predicted"/>
<dbReference type="InterPro" id="IPR048742">
    <property type="entry name" value="Pus10_N_euk"/>
</dbReference>
<name>A0A5K3G144_MESCO</name>
<accession>A0A5K3G144</accession>